<evidence type="ECO:0000313" key="2">
    <source>
        <dbReference type="Proteomes" id="UP001067235"/>
    </source>
</evidence>
<accession>A0ABT4MQX4</accession>
<dbReference type="GO" id="GO:0004519">
    <property type="term" value="F:endonuclease activity"/>
    <property type="evidence" value="ECO:0007669"/>
    <property type="project" value="UniProtKB-KW"/>
</dbReference>
<name>A0ABT4MQX4_GORRU</name>
<dbReference type="RefSeq" id="WP_301569929.1">
    <property type="nucleotide sequence ID" value="NZ_JAPWIE010000002.1"/>
</dbReference>
<comment type="caution">
    <text evidence="1">The sequence shown here is derived from an EMBL/GenBank/DDBJ whole genome shotgun (WGS) entry which is preliminary data.</text>
</comment>
<keyword evidence="2" id="KW-1185">Reference proteome</keyword>
<reference evidence="1" key="1">
    <citation type="submission" date="2022-12" db="EMBL/GenBank/DDBJ databases">
        <authorList>
            <person name="Krivoruchko A.V."/>
            <person name="Elkin A."/>
        </authorList>
    </citation>
    <scope>NUCLEOTIDE SEQUENCE</scope>
    <source>
        <strain evidence="1">IEGM 1388</strain>
    </source>
</reference>
<dbReference type="InterPro" id="IPR011257">
    <property type="entry name" value="DNA_glycosylase"/>
</dbReference>
<dbReference type="Gene3D" id="1.10.340.30">
    <property type="entry name" value="Hypothetical protein, domain 2"/>
    <property type="match status" value="1"/>
</dbReference>
<proteinExistence type="predicted"/>
<dbReference type="SUPFAM" id="SSF48150">
    <property type="entry name" value="DNA-glycosylase"/>
    <property type="match status" value="1"/>
</dbReference>
<evidence type="ECO:0000313" key="1">
    <source>
        <dbReference type="EMBL" id="MCZ4549392.1"/>
    </source>
</evidence>
<gene>
    <name evidence="1" type="ORF">O4213_05330</name>
</gene>
<organism evidence="1 2">
    <name type="scientific">Gordonia rubripertincta</name>
    <name type="common">Rhodococcus corallinus</name>
    <dbReference type="NCBI Taxonomy" id="36822"/>
    <lineage>
        <taxon>Bacteria</taxon>
        <taxon>Bacillati</taxon>
        <taxon>Actinomycetota</taxon>
        <taxon>Actinomycetes</taxon>
        <taxon>Mycobacteriales</taxon>
        <taxon>Gordoniaceae</taxon>
        <taxon>Gordonia</taxon>
    </lineage>
</organism>
<sequence>MSTKEQREVAAELDRRAGRTYADEAGIRLQDTPIPLFELLVLTMLLSARISAEIAVGAARELFDAGLRNPKAVIDADRSTIIAALGRGHYARYDESTATRLTEGSHLLIDTYDGDLRKLASACDGDVGKARELLQEFKGIGPVGADIFLREVQDVWSWVAPFYDPKSLGAAQDLNLPADPEKLADLTPSSNAKFAAALLRASLDEELSRAVRVSE</sequence>
<keyword evidence="1" id="KW-0540">Nuclease</keyword>
<dbReference type="EMBL" id="JAPWIE010000002">
    <property type="protein sequence ID" value="MCZ4549392.1"/>
    <property type="molecule type" value="Genomic_DNA"/>
</dbReference>
<dbReference type="Proteomes" id="UP001067235">
    <property type="component" value="Unassembled WGS sequence"/>
</dbReference>
<protein>
    <submittedName>
        <fullName evidence="1">Endonuclease</fullName>
    </submittedName>
</protein>
<keyword evidence="1" id="KW-0378">Hydrolase</keyword>
<keyword evidence="1" id="KW-0255">Endonuclease</keyword>